<dbReference type="eggNOG" id="ENOG5034AR8">
    <property type="taxonomic scope" value="Bacteria"/>
</dbReference>
<dbReference type="HOGENOM" id="CLU_863035_0_0_6"/>
<organism evidence="2 3">
    <name type="scientific">Shewanella denitrificans (strain OS217 / ATCC BAA-1090 / DSM 15013)</name>
    <dbReference type="NCBI Taxonomy" id="318161"/>
    <lineage>
        <taxon>Bacteria</taxon>
        <taxon>Pseudomonadati</taxon>
        <taxon>Pseudomonadota</taxon>
        <taxon>Gammaproteobacteria</taxon>
        <taxon>Alteromonadales</taxon>
        <taxon>Shewanellaceae</taxon>
        <taxon>Shewanella</taxon>
    </lineage>
</organism>
<gene>
    <name evidence="2" type="ordered locus">Sden_0040</name>
</gene>
<evidence type="ECO:0008006" key="4">
    <source>
        <dbReference type="Google" id="ProtNLM"/>
    </source>
</evidence>
<evidence type="ECO:0000313" key="2">
    <source>
        <dbReference type="EMBL" id="ABE53337.1"/>
    </source>
</evidence>
<feature type="chain" id="PRO_5004181709" description="Lipoprotein" evidence="1">
    <location>
        <begin position="26"/>
        <end position="322"/>
    </location>
</feature>
<proteinExistence type="predicted"/>
<feature type="signal peptide" evidence="1">
    <location>
        <begin position="1"/>
        <end position="25"/>
    </location>
</feature>
<name>Q12T89_SHEDO</name>
<evidence type="ECO:0000313" key="3">
    <source>
        <dbReference type="Proteomes" id="UP000001982"/>
    </source>
</evidence>
<dbReference type="AlphaFoldDB" id="Q12T89"/>
<keyword evidence="1" id="KW-0732">Signal</keyword>
<keyword evidence="3" id="KW-1185">Reference proteome</keyword>
<dbReference type="EMBL" id="CP000302">
    <property type="protein sequence ID" value="ABE53337.1"/>
    <property type="molecule type" value="Genomic_DNA"/>
</dbReference>
<dbReference type="PROSITE" id="PS51257">
    <property type="entry name" value="PROKAR_LIPOPROTEIN"/>
    <property type="match status" value="1"/>
</dbReference>
<reference evidence="2 3" key="1">
    <citation type="submission" date="2006-03" db="EMBL/GenBank/DDBJ databases">
        <title>Complete sequence of Shewanella denitrificans OS217.</title>
        <authorList>
            <consortium name="US DOE Joint Genome Institute"/>
            <person name="Copeland A."/>
            <person name="Lucas S."/>
            <person name="Lapidus A."/>
            <person name="Barry K."/>
            <person name="Detter J.C."/>
            <person name="Glavina del Rio T."/>
            <person name="Hammon N."/>
            <person name="Israni S."/>
            <person name="Dalin E."/>
            <person name="Tice H."/>
            <person name="Pitluck S."/>
            <person name="Brettin T."/>
            <person name="Bruce D."/>
            <person name="Han C."/>
            <person name="Tapia R."/>
            <person name="Gilna P."/>
            <person name="Kiss H."/>
            <person name="Schmutz J."/>
            <person name="Larimer F."/>
            <person name="Land M."/>
            <person name="Hauser L."/>
            <person name="Kyrpides N."/>
            <person name="Lykidis A."/>
            <person name="Richardson P."/>
        </authorList>
    </citation>
    <scope>NUCLEOTIDE SEQUENCE [LARGE SCALE GENOMIC DNA]</scope>
    <source>
        <strain evidence="3">OS217 / ATCC BAA-1090 / DSM 15013</strain>
    </source>
</reference>
<dbReference type="Proteomes" id="UP000001982">
    <property type="component" value="Chromosome"/>
</dbReference>
<dbReference type="KEGG" id="sdn:Sden_0040"/>
<evidence type="ECO:0000256" key="1">
    <source>
        <dbReference type="SAM" id="SignalP"/>
    </source>
</evidence>
<sequence length="322" mass="36622">MNNMKRSILPFALLAMIACSFSAVSAVNNQPKYNTTIVDSDYILEMSKYQDYRGSLKVSDDHLNSNVYRTHQKLLKSFTDLRALKSQLEPEIKRLFDGTGLHYRWFNFDVTGPIEVKLSGTASGAIKLELSKFSLRGQVKAEKSWYLNVYGTLTMNNAYASGEIDLATGKVKNLTLHSKFNFDFDSTIKYLMPTSNFFITELGNYLIDIISEKMIASYDGYQTMYSLDKVVPAYKYVYQGIDIGWELRQQLLGMINGEFIKITMKELALAPSTRPYACYEPGNVSWNSNFAEINISNKAFFKLSRTDVQKCEWNGSGGHTDY</sequence>
<accession>Q12T89</accession>
<protein>
    <recommendedName>
        <fullName evidence="4">Lipoprotein</fullName>
    </recommendedName>
</protein>